<name>A0A921JCZ6_9HYPH</name>
<dbReference type="SUPFAM" id="SSF51391">
    <property type="entry name" value="Thiamin phosphate synthase"/>
    <property type="match status" value="1"/>
</dbReference>
<dbReference type="InterPro" id="IPR036206">
    <property type="entry name" value="ThiamineP_synth_sf"/>
</dbReference>
<evidence type="ECO:0000256" key="2">
    <source>
        <dbReference type="ARBA" id="ARBA00022977"/>
    </source>
</evidence>
<dbReference type="GO" id="GO:0004789">
    <property type="term" value="F:thiamine-phosphate diphosphorylase activity"/>
    <property type="evidence" value="ECO:0007669"/>
    <property type="project" value="TreeGrafter"/>
</dbReference>
<feature type="domain" description="Thiamine phosphate synthase/TenI" evidence="3">
    <location>
        <begin position="8"/>
        <end position="188"/>
    </location>
</feature>
<dbReference type="Gene3D" id="3.20.20.70">
    <property type="entry name" value="Aldolase class I"/>
    <property type="match status" value="1"/>
</dbReference>
<dbReference type="GO" id="GO:0009228">
    <property type="term" value="P:thiamine biosynthetic process"/>
    <property type="evidence" value="ECO:0007669"/>
    <property type="project" value="UniProtKB-KW"/>
</dbReference>
<dbReference type="AlphaFoldDB" id="A0A921JCZ6"/>
<protein>
    <submittedName>
        <fullName evidence="4">Thiamine phosphate synthase</fullName>
    </submittedName>
</protein>
<evidence type="ECO:0000256" key="1">
    <source>
        <dbReference type="ARBA" id="ARBA00004948"/>
    </source>
</evidence>
<reference evidence="4" key="2">
    <citation type="submission" date="2021-09" db="EMBL/GenBank/DDBJ databases">
        <authorList>
            <person name="Gilroy R."/>
        </authorList>
    </citation>
    <scope>NUCLEOTIDE SEQUENCE</scope>
    <source>
        <strain evidence="4">316</strain>
    </source>
</reference>
<comment type="pathway">
    <text evidence="1">Cofactor biosynthesis; thiamine diphosphate biosynthesis.</text>
</comment>
<accession>A0A921JCZ6</accession>
<dbReference type="Proteomes" id="UP000742631">
    <property type="component" value="Unassembled WGS sequence"/>
</dbReference>
<gene>
    <name evidence="4" type="ORF">K8W01_00905</name>
</gene>
<reference evidence="4" key="1">
    <citation type="journal article" date="2021" name="PeerJ">
        <title>Extensive microbial diversity within the chicken gut microbiome revealed by metagenomics and culture.</title>
        <authorList>
            <person name="Gilroy R."/>
            <person name="Ravi A."/>
            <person name="Getino M."/>
            <person name="Pursley I."/>
            <person name="Horton D.L."/>
            <person name="Alikhan N.F."/>
            <person name="Baker D."/>
            <person name="Gharbi K."/>
            <person name="Hall N."/>
            <person name="Watson M."/>
            <person name="Adriaenssens E.M."/>
            <person name="Foster-Nyarko E."/>
            <person name="Jarju S."/>
            <person name="Secka A."/>
            <person name="Antonio M."/>
            <person name="Oren A."/>
            <person name="Chaudhuri R.R."/>
            <person name="La Ragione R."/>
            <person name="Hildebrand F."/>
            <person name="Pallen M.J."/>
        </authorList>
    </citation>
    <scope>NUCLEOTIDE SEQUENCE</scope>
    <source>
        <strain evidence="4">316</strain>
    </source>
</reference>
<evidence type="ECO:0000313" key="5">
    <source>
        <dbReference type="Proteomes" id="UP000742631"/>
    </source>
</evidence>
<dbReference type="Pfam" id="PF02581">
    <property type="entry name" value="TMP-TENI"/>
    <property type="match status" value="1"/>
</dbReference>
<dbReference type="InterPro" id="IPR022998">
    <property type="entry name" value="ThiamineP_synth_TenI"/>
</dbReference>
<dbReference type="InterPro" id="IPR013785">
    <property type="entry name" value="Aldolase_TIM"/>
</dbReference>
<dbReference type="GO" id="GO:0005737">
    <property type="term" value="C:cytoplasm"/>
    <property type="evidence" value="ECO:0007669"/>
    <property type="project" value="TreeGrafter"/>
</dbReference>
<evidence type="ECO:0000259" key="3">
    <source>
        <dbReference type="Pfam" id="PF02581"/>
    </source>
</evidence>
<proteinExistence type="predicted"/>
<dbReference type="PANTHER" id="PTHR20857:SF15">
    <property type="entry name" value="THIAMINE-PHOSPHATE SYNTHASE"/>
    <property type="match status" value="1"/>
</dbReference>
<dbReference type="PANTHER" id="PTHR20857">
    <property type="entry name" value="THIAMINE-PHOSPHATE PYROPHOSPHORYLASE"/>
    <property type="match status" value="1"/>
</dbReference>
<keyword evidence="2" id="KW-0784">Thiamine biosynthesis</keyword>
<dbReference type="CDD" id="cd00564">
    <property type="entry name" value="TMP_TenI"/>
    <property type="match status" value="1"/>
</dbReference>
<organism evidence="4 5">
    <name type="scientific">Methylorubrum populi</name>
    <dbReference type="NCBI Taxonomy" id="223967"/>
    <lineage>
        <taxon>Bacteria</taxon>
        <taxon>Pseudomonadati</taxon>
        <taxon>Pseudomonadota</taxon>
        <taxon>Alphaproteobacteria</taxon>
        <taxon>Hyphomicrobiales</taxon>
        <taxon>Methylobacteriaceae</taxon>
        <taxon>Methylorubrum</taxon>
    </lineage>
</organism>
<comment type="caution">
    <text evidence="4">The sequence shown here is derived from an EMBL/GenBank/DDBJ whole genome shotgun (WGS) entry which is preliminary data.</text>
</comment>
<dbReference type="EMBL" id="DYYG01000005">
    <property type="protein sequence ID" value="HJE22205.1"/>
    <property type="molecule type" value="Genomic_DNA"/>
</dbReference>
<sequence>MTATLPRLLLVTDRHGAARPLAATVGEAVAGGVRFVWLRDRDLDNVARRELARELLDILRPVGGHLVIGGDAELAAEAGAQGVHLPGSAGTDGIRSARERLGATALIGVSAHSVAEIAAAEKAGADYATLSPIFLTPSKPGYGPALGLEALRAASVLRLQVFGLGGIAAGEAAACRAAGAAGIAVMGGVMRASDPRGAAARFVAALA</sequence>
<evidence type="ECO:0000313" key="4">
    <source>
        <dbReference type="EMBL" id="HJE22205.1"/>
    </source>
</evidence>